<evidence type="ECO:0000313" key="1">
    <source>
        <dbReference type="EMBL" id="MBE9023061.1"/>
    </source>
</evidence>
<keyword evidence="2" id="KW-1185">Reference proteome</keyword>
<name>A0A8J6ZPV5_DESMC</name>
<proteinExistence type="predicted"/>
<comment type="caution">
    <text evidence="1">The sequence shown here is derived from an EMBL/GenBank/DDBJ whole genome shotgun (WGS) entry which is preliminary data.</text>
</comment>
<accession>A0A8J6ZPV5</accession>
<sequence length="26" mass="3019">MKGFSAPDLKYMRPFAEAYPDEENVI</sequence>
<dbReference type="EMBL" id="JADEXS010000126">
    <property type="protein sequence ID" value="MBE9023061.1"/>
    <property type="molecule type" value="Genomic_DNA"/>
</dbReference>
<evidence type="ECO:0000313" key="2">
    <source>
        <dbReference type="Proteomes" id="UP000622533"/>
    </source>
</evidence>
<organism evidence="1 2">
    <name type="scientific">Desmonostoc muscorum LEGE 12446</name>
    <dbReference type="NCBI Taxonomy" id="1828758"/>
    <lineage>
        <taxon>Bacteria</taxon>
        <taxon>Bacillati</taxon>
        <taxon>Cyanobacteriota</taxon>
        <taxon>Cyanophyceae</taxon>
        <taxon>Nostocales</taxon>
        <taxon>Nostocaceae</taxon>
        <taxon>Desmonostoc</taxon>
    </lineage>
</organism>
<dbReference type="Proteomes" id="UP000622533">
    <property type="component" value="Unassembled WGS sequence"/>
</dbReference>
<dbReference type="AlphaFoldDB" id="A0A8J6ZPV5"/>
<reference evidence="1" key="1">
    <citation type="submission" date="2020-10" db="EMBL/GenBank/DDBJ databases">
        <authorList>
            <person name="Castelo-Branco R."/>
            <person name="Eusebio N."/>
            <person name="Adriana R."/>
            <person name="Vieira A."/>
            <person name="Brugerolle De Fraissinette N."/>
            <person name="Rezende De Castro R."/>
            <person name="Schneider M.P."/>
            <person name="Vasconcelos V."/>
            <person name="Leao P.N."/>
        </authorList>
    </citation>
    <scope>NUCLEOTIDE SEQUENCE</scope>
    <source>
        <strain evidence="1">LEGE 12446</strain>
    </source>
</reference>
<gene>
    <name evidence="1" type="ORF">IQ276_11665</name>
</gene>
<protein>
    <submittedName>
        <fullName evidence="1">Uncharacterized protein</fullName>
    </submittedName>
</protein>